<feature type="transmembrane region" description="Helical" evidence="6">
    <location>
        <begin position="440"/>
        <end position="456"/>
    </location>
</feature>
<dbReference type="Pfam" id="PF13520">
    <property type="entry name" value="AA_permease_2"/>
    <property type="match status" value="1"/>
</dbReference>
<protein>
    <submittedName>
        <fullName evidence="7">General aromatic amino acid permease</fullName>
    </submittedName>
</protein>
<feature type="transmembrane region" description="Helical" evidence="6">
    <location>
        <begin position="136"/>
        <end position="158"/>
    </location>
</feature>
<evidence type="ECO:0000256" key="3">
    <source>
        <dbReference type="ARBA" id="ARBA00022692"/>
    </source>
</evidence>
<feature type="transmembrane region" description="Helical" evidence="6">
    <location>
        <begin position="20"/>
        <end position="44"/>
    </location>
</feature>
<dbReference type="PANTHER" id="PTHR42770">
    <property type="entry name" value="AMINO ACID TRANSPORTER-RELATED"/>
    <property type="match status" value="1"/>
</dbReference>
<evidence type="ECO:0000256" key="5">
    <source>
        <dbReference type="ARBA" id="ARBA00023136"/>
    </source>
</evidence>
<gene>
    <name evidence="7" type="primary">aroP_2</name>
    <name evidence="7" type="ORF">NCTC11544_04377</name>
</gene>
<keyword evidence="4 6" id="KW-1133">Transmembrane helix</keyword>
<dbReference type="InterPro" id="IPR050367">
    <property type="entry name" value="APC_superfamily"/>
</dbReference>
<dbReference type="PANTHER" id="PTHR42770:SF7">
    <property type="entry name" value="MEMBRANE PROTEIN"/>
    <property type="match status" value="1"/>
</dbReference>
<dbReference type="Proteomes" id="UP000255529">
    <property type="component" value="Unassembled WGS sequence"/>
</dbReference>
<keyword evidence="5 6" id="KW-0472">Membrane</keyword>
<evidence type="ECO:0000313" key="8">
    <source>
        <dbReference type="Proteomes" id="UP000255529"/>
    </source>
</evidence>
<keyword evidence="2" id="KW-1003">Cell membrane</keyword>
<evidence type="ECO:0000256" key="1">
    <source>
        <dbReference type="ARBA" id="ARBA00004651"/>
    </source>
</evidence>
<feature type="transmembrane region" description="Helical" evidence="6">
    <location>
        <begin position="245"/>
        <end position="273"/>
    </location>
</feature>
<comment type="subcellular location">
    <subcellularLocation>
        <location evidence="1">Cell membrane</location>
        <topology evidence="1">Multi-pass membrane protein</topology>
    </subcellularLocation>
</comment>
<dbReference type="AlphaFoldDB" id="A0A380AL68"/>
<feature type="transmembrane region" description="Helical" evidence="6">
    <location>
        <begin position="409"/>
        <end position="428"/>
    </location>
</feature>
<dbReference type="Gene3D" id="1.20.1740.10">
    <property type="entry name" value="Amino acid/polyamine transporter I"/>
    <property type="match status" value="1"/>
</dbReference>
<feature type="transmembrane region" description="Helical" evidence="6">
    <location>
        <begin position="170"/>
        <end position="193"/>
    </location>
</feature>
<accession>A0A380AL68</accession>
<dbReference type="EMBL" id="UGYN01000002">
    <property type="protein sequence ID" value="SUI82851.1"/>
    <property type="molecule type" value="Genomic_DNA"/>
</dbReference>
<feature type="transmembrane region" description="Helical" evidence="6">
    <location>
        <begin position="339"/>
        <end position="358"/>
    </location>
</feature>
<feature type="transmembrane region" description="Helical" evidence="6">
    <location>
        <begin position="50"/>
        <end position="71"/>
    </location>
</feature>
<reference evidence="7 8" key="1">
    <citation type="submission" date="2018-06" db="EMBL/GenBank/DDBJ databases">
        <authorList>
            <consortium name="Pathogen Informatics"/>
            <person name="Doyle S."/>
        </authorList>
    </citation>
    <scope>NUCLEOTIDE SEQUENCE [LARGE SCALE GENOMIC DNA]</scope>
    <source>
        <strain evidence="7 8">NCTC11544</strain>
    </source>
</reference>
<feature type="transmembrane region" description="Helical" evidence="6">
    <location>
        <begin position="83"/>
        <end position="116"/>
    </location>
</feature>
<keyword evidence="3 6" id="KW-0812">Transmembrane</keyword>
<feature type="transmembrane region" description="Helical" evidence="6">
    <location>
        <begin position="364"/>
        <end position="388"/>
    </location>
</feature>
<dbReference type="InterPro" id="IPR002293">
    <property type="entry name" value="AA/rel_permease1"/>
</dbReference>
<sequence length="482" mass="50949">MSQSVENKTHLKKAITFNGFLGMGIGCVFGASWLVLTGTWLSTAGGPSNAALAILLCLLIELPLALAYLEAISAVPLAGGEAAYSCLAFGSFAAMIAGWFGVLVNIILCAWEALAITTMLGYLLPSMKSAAILYEVGGFAVSAPLLIIGLLLVAGIGMMQHRGVKLSSTLQTVITVTVLTLVIVSLIACSFYINLENLSPLQSKPTFAGVVALLALLPFSIAGWETIAKGAEEASASLSRKKTALALIISLVIATFMYLITMLVPSAIVPWQSLMTMDIPFAHAAEIVTGTPVWGLVLTAAACCGVVGVYNACFYGATRLLMYMSQVGLIPAAFSRLHPVYHTPTVAILFVSLIAASACLLGKAVFLPLVTVAAFSYIVLWGSTLFSVMRLRKLRPELPRPLPTPGGKFTLAVGAIVTLLMAAAMLFPGSPASLKWPYEHLLLGVLLVIGMILYLLRDKSVSGEEQAKLILENIPTEIVKKD</sequence>
<evidence type="ECO:0000256" key="2">
    <source>
        <dbReference type="ARBA" id="ARBA00022475"/>
    </source>
</evidence>
<dbReference type="GO" id="GO:0005886">
    <property type="term" value="C:plasma membrane"/>
    <property type="evidence" value="ECO:0007669"/>
    <property type="project" value="UniProtKB-SubCell"/>
</dbReference>
<dbReference type="RefSeq" id="WP_115184301.1">
    <property type="nucleotide sequence ID" value="NZ_CAMKUF010000001.1"/>
</dbReference>
<organism evidence="7 8">
    <name type="scientific">Serratia quinivorans</name>
    <dbReference type="NCBI Taxonomy" id="137545"/>
    <lineage>
        <taxon>Bacteria</taxon>
        <taxon>Pseudomonadati</taxon>
        <taxon>Pseudomonadota</taxon>
        <taxon>Gammaproteobacteria</taxon>
        <taxon>Enterobacterales</taxon>
        <taxon>Yersiniaceae</taxon>
        <taxon>Serratia</taxon>
    </lineage>
</organism>
<name>A0A380AL68_9GAMM</name>
<dbReference type="GO" id="GO:0022857">
    <property type="term" value="F:transmembrane transporter activity"/>
    <property type="evidence" value="ECO:0007669"/>
    <property type="project" value="InterPro"/>
</dbReference>
<evidence type="ECO:0000256" key="6">
    <source>
        <dbReference type="SAM" id="Phobius"/>
    </source>
</evidence>
<proteinExistence type="predicted"/>
<evidence type="ECO:0000256" key="4">
    <source>
        <dbReference type="ARBA" id="ARBA00022989"/>
    </source>
</evidence>
<feature type="transmembrane region" description="Helical" evidence="6">
    <location>
        <begin position="293"/>
        <end position="318"/>
    </location>
</feature>
<evidence type="ECO:0000313" key="7">
    <source>
        <dbReference type="EMBL" id="SUI82851.1"/>
    </source>
</evidence>
<dbReference type="PIRSF" id="PIRSF006060">
    <property type="entry name" value="AA_transporter"/>
    <property type="match status" value="1"/>
</dbReference>
<feature type="transmembrane region" description="Helical" evidence="6">
    <location>
        <begin position="205"/>
        <end position="224"/>
    </location>
</feature>